<dbReference type="AlphaFoldDB" id="A0A0C2ZL68"/>
<protein>
    <submittedName>
        <fullName evidence="2">Uncharacterized protein</fullName>
    </submittedName>
</protein>
<feature type="region of interest" description="Disordered" evidence="1">
    <location>
        <begin position="100"/>
        <end position="122"/>
    </location>
</feature>
<organism evidence="2 3">
    <name type="scientific">Scleroderma citrinum Foug A</name>
    <dbReference type="NCBI Taxonomy" id="1036808"/>
    <lineage>
        <taxon>Eukaryota</taxon>
        <taxon>Fungi</taxon>
        <taxon>Dikarya</taxon>
        <taxon>Basidiomycota</taxon>
        <taxon>Agaricomycotina</taxon>
        <taxon>Agaricomycetes</taxon>
        <taxon>Agaricomycetidae</taxon>
        <taxon>Boletales</taxon>
        <taxon>Sclerodermatineae</taxon>
        <taxon>Sclerodermataceae</taxon>
        <taxon>Scleroderma</taxon>
    </lineage>
</organism>
<proteinExistence type="predicted"/>
<evidence type="ECO:0000313" key="2">
    <source>
        <dbReference type="EMBL" id="KIM53412.1"/>
    </source>
</evidence>
<evidence type="ECO:0000313" key="3">
    <source>
        <dbReference type="Proteomes" id="UP000053989"/>
    </source>
</evidence>
<dbReference type="EMBL" id="KN822181">
    <property type="protein sequence ID" value="KIM53412.1"/>
    <property type="molecule type" value="Genomic_DNA"/>
</dbReference>
<sequence length="143" mass="15901">MSSCCRGTGHLCRLVVVPVSRHRRSCRRWRAAVALATHVILSLSSDRGPQSKYCNWTGRERDNGDGTVNNGNTSQQGAASWRHWSAQIVQTVKQRGTSLCRLGHPSNPQGVRSVSSDRRQHGRIKFEAAKGSEARERDMTYLG</sequence>
<evidence type="ECO:0000256" key="1">
    <source>
        <dbReference type="SAM" id="MobiDB-lite"/>
    </source>
</evidence>
<feature type="region of interest" description="Disordered" evidence="1">
    <location>
        <begin position="57"/>
        <end position="80"/>
    </location>
</feature>
<reference evidence="3" key="2">
    <citation type="submission" date="2015-01" db="EMBL/GenBank/DDBJ databases">
        <title>Evolutionary Origins and Diversification of the Mycorrhizal Mutualists.</title>
        <authorList>
            <consortium name="DOE Joint Genome Institute"/>
            <consortium name="Mycorrhizal Genomics Consortium"/>
            <person name="Kohler A."/>
            <person name="Kuo A."/>
            <person name="Nagy L.G."/>
            <person name="Floudas D."/>
            <person name="Copeland A."/>
            <person name="Barry K.W."/>
            <person name="Cichocki N."/>
            <person name="Veneault-Fourrey C."/>
            <person name="LaButti K."/>
            <person name="Lindquist E.A."/>
            <person name="Lipzen A."/>
            <person name="Lundell T."/>
            <person name="Morin E."/>
            <person name="Murat C."/>
            <person name="Riley R."/>
            <person name="Ohm R."/>
            <person name="Sun H."/>
            <person name="Tunlid A."/>
            <person name="Henrissat B."/>
            <person name="Grigoriev I.V."/>
            <person name="Hibbett D.S."/>
            <person name="Martin F."/>
        </authorList>
    </citation>
    <scope>NUCLEOTIDE SEQUENCE [LARGE SCALE GENOMIC DNA]</scope>
    <source>
        <strain evidence="3">Foug A</strain>
    </source>
</reference>
<reference evidence="2 3" key="1">
    <citation type="submission" date="2014-04" db="EMBL/GenBank/DDBJ databases">
        <authorList>
            <consortium name="DOE Joint Genome Institute"/>
            <person name="Kuo A."/>
            <person name="Kohler A."/>
            <person name="Nagy L.G."/>
            <person name="Floudas D."/>
            <person name="Copeland A."/>
            <person name="Barry K.W."/>
            <person name="Cichocki N."/>
            <person name="Veneault-Fourrey C."/>
            <person name="LaButti K."/>
            <person name="Lindquist E.A."/>
            <person name="Lipzen A."/>
            <person name="Lundell T."/>
            <person name="Morin E."/>
            <person name="Murat C."/>
            <person name="Sun H."/>
            <person name="Tunlid A."/>
            <person name="Henrissat B."/>
            <person name="Grigoriev I.V."/>
            <person name="Hibbett D.S."/>
            <person name="Martin F."/>
            <person name="Nordberg H.P."/>
            <person name="Cantor M.N."/>
            <person name="Hua S.X."/>
        </authorList>
    </citation>
    <scope>NUCLEOTIDE SEQUENCE [LARGE SCALE GENOMIC DNA]</scope>
    <source>
        <strain evidence="2 3">Foug A</strain>
    </source>
</reference>
<name>A0A0C2ZL68_9AGAM</name>
<accession>A0A0C2ZL68</accession>
<dbReference type="Proteomes" id="UP000053989">
    <property type="component" value="Unassembled WGS sequence"/>
</dbReference>
<dbReference type="InParanoid" id="A0A0C2ZL68"/>
<gene>
    <name evidence="2" type="ORF">SCLCIDRAFT_437957</name>
</gene>
<dbReference type="HOGENOM" id="CLU_1807350_0_0_1"/>
<keyword evidence="3" id="KW-1185">Reference proteome</keyword>